<keyword evidence="2" id="KW-0808">Transferase</keyword>
<proteinExistence type="predicted"/>
<evidence type="ECO:0000313" key="2">
    <source>
        <dbReference type="EMBL" id="TSC91866.1"/>
    </source>
</evidence>
<sequence length="211" mass="25310">MKIYRDIFAEIICLENLFLSWEEFKKDKQNKKDVLTFEWNLEPNIINLYRDLKYHRYKHGVYTPFDLYDPKPRKVHKATVRDRILHHAVFRILNPIFEPTFISHSFSCQLGKGTHKGVSSLAKILIKTSQNHHYECFALKCDIKKFFASIDHQILLSIIKKRIKDEMAIWLVEEIISSFSAETIREREREREQSLRPRFAHRQSDQPDFCQ</sequence>
<gene>
    <name evidence="2" type="ORF">CEN92_172</name>
</gene>
<dbReference type="AlphaFoldDB" id="A0A554LG58"/>
<dbReference type="InterPro" id="IPR043502">
    <property type="entry name" value="DNA/RNA_pol_sf"/>
</dbReference>
<dbReference type="SUPFAM" id="SSF56672">
    <property type="entry name" value="DNA/RNA polymerases"/>
    <property type="match status" value="1"/>
</dbReference>
<keyword evidence="2" id="KW-0548">Nucleotidyltransferase</keyword>
<accession>A0A554LG58</accession>
<protein>
    <submittedName>
        <fullName evidence="2">RNA-directed DNA polymerase</fullName>
    </submittedName>
</protein>
<dbReference type="PANTHER" id="PTHR34047">
    <property type="entry name" value="NUCLEAR INTRON MATURASE 1, MITOCHONDRIAL-RELATED"/>
    <property type="match status" value="1"/>
</dbReference>
<reference evidence="2 3" key="1">
    <citation type="submission" date="2017-07" db="EMBL/GenBank/DDBJ databases">
        <title>Mechanisms for carbon and nitrogen cycling indicate functional differentiation within the Candidate Phyla Radiation.</title>
        <authorList>
            <person name="Danczak R.E."/>
            <person name="Johnston M.D."/>
            <person name="Kenah C."/>
            <person name="Slattery M."/>
            <person name="Wrighton K.C."/>
            <person name="Wilkins M.J."/>
        </authorList>
    </citation>
    <scope>NUCLEOTIDE SEQUENCE [LARGE SCALE GENOMIC DNA]</scope>
    <source>
        <strain evidence="2">Licking1014_96</strain>
    </source>
</reference>
<dbReference type="InterPro" id="IPR051083">
    <property type="entry name" value="GrpII_Intron_Splice-Mob/Def"/>
</dbReference>
<dbReference type="PANTHER" id="PTHR34047:SF8">
    <property type="entry name" value="PROTEIN YKFC"/>
    <property type="match status" value="1"/>
</dbReference>
<organism evidence="2 3">
    <name type="scientific">Candidatus Berkelbacteria bacterium Licking1014_96</name>
    <dbReference type="NCBI Taxonomy" id="2017149"/>
    <lineage>
        <taxon>Bacteria</taxon>
        <taxon>Candidatus Berkelbacteria</taxon>
    </lineage>
</organism>
<evidence type="ECO:0000256" key="1">
    <source>
        <dbReference type="SAM" id="MobiDB-lite"/>
    </source>
</evidence>
<keyword evidence="2" id="KW-0695">RNA-directed DNA polymerase</keyword>
<feature type="region of interest" description="Disordered" evidence="1">
    <location>
        <begin position="190"/>
        <end position="211"/>
    </location>
</feature>
<evidence type="ECO:0000313" key="3">
    <source>
        <dbReference type="Proteomes" id="UP000318296"/>
    </source>
</evidence>
<dbReference type="EMBL" id="VMGH01000023">
    <property type="protein sequence ID" value="TSC91866.1"/>
    <property type="molecule type" value="Genomic_DNA"/>
</dbReference>
<feature type="non-terminal residue" evidence="2">
    <location>
        <position position="211"/>
    </location>
</feature>
<dbReference type="GO" id="GO:0003964">
    <property type="term" value="F:RNA-directed DNA polymerase activity"/>
    <property type="evidence" value="ECO:0007669"/>
    <property type="project" value="UniProtKB-KW"/>
</dbReference>
<comment type="caution">
    <text evidence="2">The sequence shown here is derived from an EMBL/GenBank/DDBJ whole genome shotgun (WGS) entry which is preliminary data.</text>
</comment>
<name>A0A554LG58_9BACT</name>
<dbReference type="Proteomes" id="UP000318296">
    <property type="component" value="Unassembled WGS sequence"/>
</dbReference>